<evidence type="ECO:0000313" key="3">
    <source>
        <dbReference type="Proteomes" id="UP000077177"/>
    </source>
</evidence>
<dbReference type="OrthoDB" id="1447693at2"/>
<dbReference type="SMART" id="SM00422">
    <property type="entry name" value="HTH_MERR"/>
    <property type="match status" value="1"/>
</dbReference>
<dbReference type="GO" id="GO:0003677">
    <property type="term" value="F:DNA binding"/>
    <property type="evidence" value="ECO:0007669"/>
    <property type="project" value="InterPro"/>
</dbReference>
<reference evidence="2 3" key="2">
    <citation type="journal article" date="2016" name="Int. J. Syst. Evol. Microbiol.">
        <title>Flavisolibacter tropicus sp. nov., isolated from tropical soil.</title>
        <authorList>
            <person name="Lee J.J."/>
            <person name="Kang M.S."/>
            <person name="Kim G.S."/>
            <person name="Lee C.S."/>
            <person name="Lim S."/>
            <person name="Lee J."/>
            <person name="Roh S.H."/>
            <person name="Kang H."/>
            <person name="Ha J.M."/>
            <person name="Bae S."/>
            <person name="Jung H.Y."/>
            <person name="Kim M.K."/>
        </authorList>
    </citation>
    <scope>NUCLEOTIDE SEQUENCE [LARGE SCALE GENOMIC DNA]</scope>
    <source>
        <strain evidence="2 3">LCS9</strain>
    </source>
</reference>
<evidence type="ECO:0000313" key="2">
    <source>
        <dbReference type="EMBL" id="ANE50650.1"/>
    </source>
</evidence>
<dbReference type="GO" id="GO:0006355">
    <property type="term" value="P:regulation of DNA-templated transcription"/>
    <property type="evidence" value="ECO:0007669"/>
    <property type="project" value="InterPro"/>
</dbReference>
<dbReference type="RefSeq" id="WP_066403814.1">
    <property type="nucleotide sequence ID" value="NZ_CP011390.1"/>
</dbReference>
<dbReference type="Gene3D" id="1.10.1660.10">
    <property type="match status" value="1"/>
</dbReference>
<dbReference type="PROSITE" id="PS50937">
    <property type="entry name" value="HTH_MERR_2"/>
    <property type="match status" value="1"/>
</dbReference>
<gene>
    <name evidence="2" type="ORF">SY85_09180</name>
</gene>
<evidence type="ECO:0000259" key="1">
    <source>
        <dbReference type="PROSITE" id="PS50937"/>
    </source>
</evidence>
<dbReference type="Proteomes" id="UP000077177">
    <property type="component" value="Chromosome"/>
</dbReference>
<dbReference type="InterPro" id="IPR000551">
    <property type="entry name" value="MerR-type_HTH_dom"/>
</dbReference>
<feature type="domain" description="HTH merR-type" evidence="1">
    <location>
        <begin position="33"/>
        <end position="103"/>
    </location>
</feature>
<accession>A0A172TUD7</accession>
<keyword evidence="3" id="KW-1185">Reference proteome</keyword>
<dbReference type="InterPro" id="IPR009061">
    <property type="entry name" value="DNA-bd_dom_put_sf"/>
</dbReference>
<proteinExistence type="predicted"/>
<dbReference type="SUPFAM" id="SSF46955">
    <property type="entry name" value="Putative DNA-binding domain"/>
    <property type="match status" value="1"/>
</dbReference>
<dbReference type="Pfam" id="PF13411">
    <property type="entry name" value="MerR_1"/>
    <property type="match status" value="1"/>
</dbReference>
<sequence>MNIQTIQLDKLTGKSFEELYSNHLIDLLEMQRNLRVSQFAIKDTDIEHRTILHWEQEGLIEKREAKEGTWRKFSFEEYVWLRIIKELRVFGTPIPLIKEIKAYLFSSADFTSISTIVNEDLLEHLKASFKDQENIDQDQLAALDIKQLKESLKEKSSITNFFALLVEIIYSRPPAYLLVNAKGEFAPILLNKVKTEEKLHILLEEMQKSSLLSINITQIIEAFFSTTHFSGSVYYNLSPLSRKEKEVLDIIRLQRVHRIEIDIKEEGPYKVEFKRYRPTKGTIDQIEKIIAKGKYGNISLHMAEGNILQFVETEKRIIK</sequence>
<organism evidence="2 3">
    <name type="scientific">Flavisolibacter tropicus</name>
    <dbReference type="NCBI Taxonomy" id="1492898"/>
    <lineage>
        <taxon>Bacteria</taxon>
        <taxon>Pseudomonadati</taxon>
        <taxon>Bacteroidota</taxon>
        <taxon>Chitinophagia</taxon>
        <taxon>Chitinophagales</taxon>
        <taxon>Chitinophagaceae</taxon>
        <taxon>Flavisolibacter</taxon>
    </lineage>
</organism>
<dbReference type="EMBL" id="CP011390">
    <property type="protein sequence ID" value="ANE50650.1"/>
    <property type="molecule type" value="Genomic_DNA"/>
</dbReference>
<dbReference type="KEGG" id="fla:SY85_09180"/>
<reference evidence="3" key="1">
    <citation type="submission" date="2015-01" db="EMBL/GenBank/DDBJ databases">
        <title>Flavisolibacter sp./LCS9/ whole genome sequencing.</title>
        <authorList>
            <person name="Kim M.K."/>
            <person name="Srinivasan S."/>
            <person name="Lee J.-J."/>
        </authorList>
    </citation>
    <scope>NUCLEOTIDE SEQUENCE [LARGE SCALE GENOMIC DNA]</scope>
    <source>
        <strain evidence="3">LCS9</strain>
    </source>
</reference>
<dbReference type="STRING" id="1492898.SY85_09180"/>
<dbReference type="CDD" id="cd00592">
    <property type="entry name" value="HTH_MerR-like"/>
    <property type="match status" value="1"/>
</dbReference>
<name>A0A172TUD7_9BACT</name>
<protein>
    <recommendedName>
        <fullName evidence="1">HTH merR-type domain-containing protein</fullName>
    </recommendedName>
</protein>
<dbReference type="AlphaFoldDB" id="A0A172TUD7"/>